<dbReference type="Gene3D" id="1.10.150.110">
    <property type="entry name" value="DNA polymerase beta, N-terminal domain-like"/>
    <property type="match status" value="1"/>
</dbReference>
<organism evidence="2 3">
    <name type="scientific">Mycena pura</name>
    <dbReference type="NCBI Taxonomy" id="153505"/>
    <lineage>
        <taxon>Eukaryota</taxon>
        <taxon>Fungi</taxon>
        <taxon>Dikarya</taxon>
        <taxon>Basidiomycota</taxon>
        <taxon>Agaricomycotina</taxon>
        <taxon>Agaricomycetes</taxon>
        <taxon>Agaricomycetidae</taxon>
        <taxon>Agaricales</taxon>
        <taxon>Marasmiineae</taxon>
        <taxon>Mycenaceae</taxon>
        <taxon>Mycena</taxon>
    </lineage>
</organism>
<dbReference type="SUPFAM" id="SSF47802">
    <property type="entry name" value="DNA polymerase beta, N-terminal domain-like"/>
    <property type="match status" value="1"/>
</dbReference>
<sequence>MRQEKARSQGKPGAGPGRQRKKSQESAGSLTPVNAKWLTILRGILSKIHPDSRARMAYHTAIKSLQLEKETISVPKDLIKVYGIGPAMVKRVEEEFAAELEFRELAAPAPSRSDLEERLASYSTPKKPASSSAKVQAGLSTPRMKRKKDTVIDISDDELPVTPRRKKFRREVIEISDSSDEERKKLADINKTYSASRRTSHKEKSTAGHQKTRVAVNIKGGESCSEGIILPGSDNNETVIDISSDSDN</sequence>
<gene>
    <name evidence="2" type="ORF">GGX14DRAFT_576648</name>
</gene>
<feature type="compositionally biased region" description="Low complexity" evidence="1">
    <location>
        <begin position="120"/>
        <end position="134"/>
    </location>
</feature>
<keyword evidence="3" id="KW-1185">Reference proteome</keyword>
<evidence type="ECO:0000256" key="1">
    <source>
        <dbReference type="SAM" id="MobiDB-lite"/>
    </source>
</evidence>
<reference evidence="2" key="1">
    <citation type="submission" date="2023-03" db="EMBL/GenBank/DDBJ databases">
        <title>Massive genome expansion in bonnet fungi (Mycena s.s.) driven by repeated elements and novel gene families across ecological guilds.</title>
        <authorList>
            <consortium name="Lawrence Berkeley National Laboratory"/>
            <person name="Harder C.B."/>
            <person name="Miyauchi S."/>
            <person name="Viragh M."/>
            <person name="Kuo A."/>
            <person name="Thoen E."/>
            <person name="Andreopoulos B."/>
            <person name="Lu D."/>
            <person name="Skrede I."/>
            <person name="Drula E."/>
            <person name="Henrissat B."/>
            <person name="Morin E."/>
            <person name="Kohler A."/>
            <person name="Barry K."/>
            <person name="LaButti K."/>
            <person name="Morin E."/>
            <person name="Salamov A."/>
            <person name="Lipzen A."/>
            <person name="Mereny Z."/>
            <person name="Hegedus B."/>
            <person name="Baldrian P."/>
            <person name="Stursova M."/>
            <person name="Weitz H."/>
            <person name="Taylor A."/>
            <person name="Grigoriev I.V."/>
            <person name="Nagy L.G."/>
            <person name="Martin F."/>
            <person name="Kauserud H."/>
        </authorList>
    </citation>
    <scope>NUCLEOTIDE SEQUENCE</scope>
    <source>
        <strain evidence="2">9144</strain>
    </source>
</reference>
<dbReference type="AlphaFoldDB" id="A0AAD6XZQ9"/>
<dbReference type="EMBL" id="JARJCW010000101">
    <property type="protein sequence ID" value="KAJ7194157.1"/>
    <property type="molecule type" value="Genomic_DNA"/>
</dbReference>
<feature type="region of interest" description="Disordered" evidence="1">
    <location>
        <begin position="113"/>
        <end position="146"/>
    </location>
</feature>
<evidence type="ECO:0000313" key="2">
    <source>
        <dbReference type="EMBL" id="KAJ7194157.1"/>
    </source>
</evidence>
<accession>A0AAD6XZQ9</accession>
<name>A0AAD6XZQ9_9AGAR</name>
<comment type="caution">
    <text evidence="2">The sequence shown here is derived from an EMBL/GenBank/DDBJ whole genome shotgun (WGS) entry which is preliminary data.</text>
</comment>
<protein>
    <submittedName>
        <fullName evidence="2">Uncharacterized protein</fullName>
    </submittedName>
</protein>
<dbReference type="InterPro" id="IPR027421">
    <property type="entry name" value="DNA_pol_lamdba_lyase_dom_sf"/>
</dbReference>
<proteinExistence type="predicted"/>
<evidence type="ECO:0000313" key="3">
    <source>
        <dbReference type="Proteomes" id="UP001219525"/>
    </source>
</evidence>
<dbReference type="Proteomes" id="UP001219525">
    <property type="component" value="Unassembled WGS sequence"/>
</dbReference>
<feature type="compositionally biased region" description="Polar residues" evidence="1">
    <location>
        <begin position="233"/>
        <end position="248"/>
    </location>
</feature>
<feature type="region of interest" description="Disordered" evidence="1">
    <location>
        <begin position="188"/>
        <end position="248"/>
    </location>
</feature>
<feature type="region of interest" description="Disordered" evidence="1">
    <location>
        <begin position="1"/>
        <end position="30"/>
    </location>
</feature>